<organism evidence="1 2">
    <name type="scientific">Malus domestica</name>
    <name type="common">Apple</name>
    <name type="synonym">Pyrus malus</name>
    <dbReference type="NCBI Taxonomy" id="3750"/>
    <lineage>
        <taxon>Eukaryota</taxon>
        <taxon>Viridiplantae</taxon>
        <taxon>Streptophyta</taxon>
        <taxon>Embryophyta</taxon>
        <taxon>Tracheophyta</taxon>
        <taxon>Spermatophyta</taxon>
        <taxon>Magnoliopsida</taxon>
        <taxon>eudicotyledons</taxon>
        <taxon>Gunneridae</taxon>
        <taxon>Pentapetalae</taxon>
        <taxon>rosids</taxon>
        <taxon>fabids</taxon>
        <taxon>Rosales</taxon>
        <taxon>Rosaceae</taxon>
        <taxon>Amygdaloideae</taxon>
        <taxon>Maleae</taxon>
        <taxon>Malus</taxon>
    </lineage>
</organism>
<name>A0A498JAY4_MALDO</name>
<dbReference type="EMBL" id="RDQH01000334">
    <property type="protein sequence ID" value="RXH92005.1"/>
    <property type="molecule type" value="Genomic_DNA"/>
</dbReference>
<keyword evidence="2" id="KW-1185">Reference proteome</keyword>
<evidence type="ECO:0000313" key="2">
    <source>
        <dbReference type="Proteomes" id="UP000290289"/>
    </source>
</evidence>
<dbReference type="Proteomes" id="UP000290289">
    <property type="component" value="Chromosome 8"/>
</dbReference>
<evidence type="ECO:0000313" key="1">
    <source>
        <dbReference type="EMBL" id="RXH92005.1"/>
    </source>
</evidence>
<sequence>MVRAVEGEFKVKRRGDHLGEVFFVELLENGHSVSQGGSFGLPFQNVEEVIEIKLIKTLFDNFGI</sequence>
<comment type="caution">
    <text evidence="1">The sequence shown here is derived from an EMBL/GenBank/DDBJ whole genome shotgun (WGS) entry which is preliminary data.</text>
</comment>
<gene>
    <name evidence="1" type="ORF">DVH24_021028</name>
</gene>
<reference evidence="1 2" key="1">
    <citation type="submission" date="2018-10" db="EMBL/GenBank/DDBJ databases">
        <title>A high-quality apple genome assembly.</title>
        <authorList>
            <person name="Hu J."/>
        </authorList>
    </citation>
    <scope>NUCLEOTIDE SEQUENCE [LARGE SCALE GENOMIC DNA]</scope>
    <source>
        <strain evidence="2">cv. HFTH1</strain>
        <tissue evidence="1">Young leaf</tissue>
    </source>
</reference>
<protein>
    <submittedName>
        <fullName evidence="1">Uncharacterized protein</fullName>
    </submittedName>
</protein>
<proteinExistence type="predicted"/>
<dbReference type="AlphaFoldDB" id="A0A498JAY4"/>
<accession>A0A498JAY4</accession>